<protein>
    <submittedName>
        <fullName evidence="1">Uncharacterized protein</fullName>
    </submittedName>
</protein>
<evidence type="ECO:0000313" key="1">
    <source>
        <dbReference type="EMBL" id="QHT17568.1"/>
    </source>
</evidence>
<name>A0A6C0DKV8_9ZZZZ</name>
<dbReference type="EMBL" id="MN739643">
    <property type="protein sequence ID" value="QHT17568.1"/>
    <property type="molecule type" value="Genomic_DNA"/>
</dbReference>
<accession>A0A6C0DKV8</accession>
<organism evidence="1">
    <name type="scientific">viral metagenome</name>
    <dbReference type="NCBI Taxonomy" id="1070528"/>
    <lineage>
        <taxon>unclassified sequences</taxon>
        <taxon>metagenomes</taxon>
        <taxon>organismal metagenomes</taxon>
    </lineage>
</organism>
<reference evidence="1" key="1">
    <citation type="journal article" date="2020" name="Nature">
        <title>Giant virus diversity and host interactions through global metagenomics.</title>
        <authorList>
            <person name="Schulz F."/>
            <person name="Roux S."/>
            <person name="Paez-Espino D."/>
            <person name="Jungbluth S."/>
            <person name="Walsh D.A."/>
            <person name="Denef V.J."/>
            <person name="McMahon K.D."/>
            <person name="Konstantinidis K.T."/>
            <person name="Eloe-Fadrosh E.A."/>
            <person name="Kyrpides N.C."/>
            <person name="Woyke T."/>
        </authorList>
    </citation>
    <scope>NUCLEOTIDE SEQUENCE</scope>
    <source>
        <strain evidence="1">GVMAG-M-3300023174-30</strain>
    </source>
</reference>
<proteinExistence type="predicted"/>
<dbReference type="AlphaFoldDB" id="A0A6C0DKV8"/>
<sequence length="137" mass="15516">MLNNIFHNDRIIMSFNRTKYDNCSYKVDLKSSVDTLGYILSPYRYENNSKCMHQLGFVGGTAVSHVKGNLVDLDSELRGQTRIISKCPSNLYKPSNDGLITNDKTEPINKEMMHLPSCQSIMYRSVPAPPPLKINNC</sequence>